<accession>L0AC63</accession>
<dbReference type="EMBL" id="CP003378">
    <property type="protein sequence ID" value="AFZ71024.1"/>
    <property type="molecule type" value="Genomic_DNA"/>
</dbReference>
<dbReference type="HOGENOM" id="CLU_2115361_0_0_2"/>
<dbReference type="eggNOG" id="arCOG07757">
    <property type="taxonomic scope" value="Archaea"/>
</dbReference>
<dbReference type="KEGG" id="clg:Calag_1312"/>
<evidence type="ECO:0000313" key="2">
    <source>
        <dbReference type="Proteomes" id="UP000010469"/>
    </source>
</evidence>
<keyword evidence="2" id="KW-1185">Reference proteome</keyword>
<proteinExistence type="predicted"/>
<sequence length="114" mass="13556">MIIMGASSEGADAIKEIKRILEILLENYNKFFNNDERLNSDGIRLYKRISYYLYLIDQKDIVNSYKKSFRNPTLENILDFARHFIKDVDNIIKISAFNEIYYDTVFKDVKLNDK</sequence>
<reference evidence="2" key="1">
    <citation type="submission" date="2012-03" db="EMBL/GenBank/DDBJ databases">
        <title>Complete genome of Caldisphaera lagunensis DSM 15908.</title>
        <authorList>
            <person name="Lucas S."/>
            <person name="Copeland A."/>
            <person name="Lapidus A."/>
            <person name="Glavina del Rio T."/>
            <person name="Dalin E."/>
            <person name="Tice H."/>
            <person name="Bruce D."/>
            <person name="Goodwin L."/>
            <person name="Pitluck S."/>
            <person name="Peters L."/>
            <person name="Mikhailova N."/>
            <person name="Teshima H."/>
            <person name="Kyrpides N."/>
            <person name="Mavromatis K."/>
            <person name="Ivanova N."/>
            <person name="Brettin T."/>
            <person name="Detter J.C."/>
            <person name="Han C."/>
            <person name="Larimer F."/>
            <person name="Land M."/>
            <person name="Hauser L."/>
            <person name="Markowitz V."/>
            <person name="Cheng J.-F."/>
            <person name="Hugenholtz P."/>
            <person name="Woyke T."/>
            <person name="Wu D."/>
            <person name="Spring S."/>
            <person name="Schroeder M."/>
            <person name="Brambilla E."/>
            <person name="Klenk H.-P."/>
            <person name="Eisen J.A."/>
        </authorList>
    </citation>
    <scope>NUCLEOTIDE SEQUENCE [LARGE SCALE GENOMIC DNA]</scope>
    <source>
        <strain evidence="2">DSM 15908 / JCM 11604 / IC-154</strain>
    </source>
</reference>
<dbReference type="AlphaFoldDB" id="L0AC63"/>
<dbReference type="InParanoid" id="L0AC63"/>
<dbReference type="STRING" id="1056495.Calag_1312"/>
<name>L0AC63_CALLD</name>
<evidence type="ECO:0000313" key="1">
    <source>
        <dbReference type="EMBL" id="AFZ71024.1"/>
    </source>
</evidence>
<protein>
    <submittedName>
        <fullName evidence="1">Uncharacterized protein</fullName>
    </submittedName>
</protein>
<organism evidence="1 2">
    <name type="scientific">Caldisphaera lagunensis (strain DSM 15908 / JCM 11604 / ANMR 0165 / IC-154)</name>
    <dbReference type="NCBI Taxonomy" id="1056495"/>
    <lineage>
        <taxon>Archaea</taxon>
        <taxon>Thermoproteota</taxon>
        <taxon>Thermoprotei</taxon>
        <taxon>Acidilobales</taxon>
        <taxon>Caldisphaeraceae</taxon>
        <taxon>Caldisphaera</taxon>
    </lineage>
</organism>
<dbReference type="Proteomes" id="UP000010469">
    <property type="component" value="Chromosome"/>
</dbReference>
<gene>
    <name evidence="1" type="ordered locus">Calag_1312</name>
</gene>